<reference evidence="1 2" key="1">
    <citation type="journal article" date="2019" name="Sci. Rep.">
        <title>Orb-weaving spider Araneus ventricosus genome elucidates the spidroin gene catalogue.</title>
        <authorList>
            <person name="Kono N."/>
            <person name="Nakamura H."/>
            <person name="Ohtoshi R."/>
            <person name="Moran D.A.P."/>
            <person name="Shinohara A."/>
            <person name="Yoshida Y."/>
            <person name="Fujiwara M."/>
            <person name="Mori M."/>
            <person name="Tomita M."/>
            <person name="Arakawa K."/>
        </authorList>
    </citation>
    <scope>NUCLEOTIDE SEQUENCE [LARGE SCALE GENOMIC DNA]</scope>
</reference>
<evidence type="ECO:0000313" key="2">
    <source>
        <dbReference type="Proteomes" id="UP000499080"/>
    </source>
</evidence>
<keyword evidence="2" id="KW-1185">Reference proteome</keyword>
<protein>
    <submittedName>
        <fullName evidence="1">Uncharacterized protein</fullName>
    </submittedName>
</protein>
<comment type="caution">
    <text evidence="1">The sequence shown here is derived from an EMBL/GenBank/DDBJ whole genome shotgun (WGS) entry which is preliminary data.</text>
</comment>
<proteinExistence type="predicted"/>
<accession>A0A4Y2CXC0</accession>
<dbReference type="EMBL" id="BGPR01000256">
    <property type="protein sequence ID" value="GBM08374.1"/>
    <property type="molecule type" value="Genomic_DNA"/>
</dbReference>
<dbReference type="Proteomes" id="UP000499080">
    <property type="component" value="Unassembled WGS sequence"/>
</dbReference>
<name>A0A4Y2CXC0_ARAVE</name>
<sequence>MYMKEKLFYTIVNVQNSFHPLQCRHHNDDAWILEQIGQVCHEHVSCFLATRSMLKVYRIPWTLCNPTGINPWRLGRSIVMSMRLIHSRLFRDSEPIHPTPATSSSEMILLPAFQYAKNIILWWSQSRFRTQLPI</sequence>
<dbReference type="AlphaFoldDB" id="A0A4Y2CXC0"/>
<evidence type="ECO:0000313" key="1">
    <source>
        <dbReference type="EMBL" id="GBM08374.1"/>
    </source>
</evidence>
<organism evidence="1 2">
    <name type="scientific">Araneus ventricosus</name>
    <name type="common">Orbweaver spider</name>
    <name type="synonym">Epeira ventricosa</name>
    <dbReference type="NCBI Taxonomy" id="182803"/>
    <lineage>
        <taxon>Eukaryota</taxon>
        <taxon>Metazoa</taxon>
        <taxon>Ecdysozoa</taxon>
        <taxon>Arthropoda</taxon>
        <taxon>Chelicerata</taxon>
        <taxon>Arachnida</taxon>
        <taxon>Araneae</taxon>
        <taxon>Araneomorphae</taxon>
        <taxon>Entelegynae</taxon>
        <taxon>Araneoidea</taxon>
        <taxon>Araneidae</taxon>
        <taxon>Araneus</taxon>
    </lineage>
</organism>
<gene>
    <name evidence="1" type="ORF">AVEN_108371_1</name>
</gene>